<keyword evidence="1" id="KW-0812">Transmembrane</keyword>
<keyword evidence="1" id="KW-1133">Transmembrane helix</keyword>
<dbReference type="AlphaFoldDB" id="A0A1F8EJP3"/>
<feature type="transmembrane region" description="Helical" evidence="1">
    <location>
        <begin position="204"/>
        <end position="235"/>
    </location>
</feature>
<accession>A0A1F8EJP3</accession>
<evidence type="ECO:0000256" key="1">
    <source>
        <dbReference type="SAM" id="Phobius"/>
    </source>
</evidence>
<evidence type="ECO:0000313" key="3">
    <source>
        <dbReference type="Proteomes" id="UP000177117"/>
    </source>
</evidence>
<dbReference type="Proteomes" id="UP000177117">
    <property type="component" value="Unassembled WGS sequence"/>
</dbReference>
<reference evidence="2 3" key="1">
    <citation type="journal article" date="2016" name="Nat. Commun.">
        <title>Thousands of microbial genomes shed light on interconnected biogeochemical processes in an aquifer system.</title>
        <authorList>
            <person name="Anantharaman K."/>
            <person name="Brown C.T."/>
            <person name="Hug L.A."/>
            <person name="Sharon I."/>
            <person name="Castelle C.J."/>
            <person name="Probst A.J."/>
            <person name="Thomas B.C."/>
            <person name="Singh A."/>
            <person name="Wilkins M.J."/>
            <person name="Karaoz U."/>
            <person name="Brodie E.L."/>
            <person name="Williams K.H."/>
            <person name="Hubbard S.S."/>
            <person name="Banfield J.F."/>
        </authorList>
    </citation>
    <scope>NUCLEOTIDE SEQUENCE [LARGE SCALE GENOMIC DNA]</scope>
</reference>
<sequence>MLVAVTSFWMWVSAHAWFQGSLFDIKAGAYLSVLSGLFVVLLALLAMGLVLFQNRLWSVYLGLVSGITYSLVFGISNLNLVGMFILVMLFYHAQDIVSGEIRERLKMNSRLLIRKGLVNFTVAFFVLMSFAAFQSPAIESFKNLTELPSATNVFIRNIVEQTLSVQLSEINPQDKELVLNQVSQEVIKEANVWLRPYLQYAPPALAFGLFLVLWSIGWIFIWLAVFFGMFIFWILKRAKFFRIEEKDVKAERIVI</sequence>
<dbReference type="EMBL" id="MGJD01000024">
    <property type="protein sequence ID" value="OGN00256.1"/>
    <property type="molecule type" value="Genomic_DNA"/>
</dbReference>
<comment type="caution">
    <text evidence="2">The sequence shown here is derived from an EMBL/GenBank/DDBJ whole genome shotgun (WGS) entry which is preliminary data.</text>
</comment>
<organism evidence="2 3">
    <name type="scientific">Candidatus Yanofskybacteria bacterium RIFCSPHIGHO2_01_FULL_41_53</name>
    <dbReference type="NCBI Taxonomy" id="1802663"/>
    <lineage>
        <taxon>Bacteria</taxon>
        <taxon>Candidatus Yanofskyibacteriota</taxon>
    </lineage>
</organism>
<feature type="transmembrane region" description="Helical" evidence="1">
    <location>
        <begin position="32"/>
        <end position="52"/>
    </location>
</feature>
<name>A0A1F8EJP3_9BACT</name>
<gene>
    <name evidence="2" type="ORF">A2650_04455</name>
</gene>
<proteinExistence type="predicted"/>
<feature type="transmembrane region" description="Helical" evidence="1">
    <location>
        <begin position="117"/>
        <end position="138"/>
    </location>
</feature>
<protein>
    <submittedName>
        <fullName evidence="2">Uncharacterized protein</fullName>
    </submittedName>
</protein>
<keyword evidence="1" id="KW-0472">Membrane</keyword>
<evidence type="ECO:0000313" key="2">
    <source>
        <dbReference type="EMBL" id="OGN00256.1"/>
    </source>
</evidence>